<dbReference type="Proteomes" id="UP000001505">
    <property type="component" value="Chromosome"/>
</dbReference>
<name>D6YWP6_WADCW</name>
<sequence length="267" mass="29420">MSFDVARKPIDNTENIDVIQKKSTIGESVSQAIAKVAKVALKAIVALGIALTLGLPLLSKSVRLFTADLFFGPSLERELEKAKINPKKAVEKAISSLKDAQEAAKEEGKQAPKPEDLEDQKGNLKKTLLGIEGLEQNRQKIDEYHRQIADTEAVDFKKEKAEKDQFLSEYAPKFEEARLEKIKLDNERKIAIGTEGKQGLVLPKITPDILEKAKAKKAEAEKAEAEKPTYMEKTTKKVATHVENNSGRYAIALGVGATLLMAVSRLK</sequence>
<proteinExistence type="predicted"/>
<accession>D6YWP6</accession>
<evidence type="ECO:0000313" key="2">
    <source>
        <dbReference type="EMBL" id="ADI38557.1"/>
    </source>
</evidence>
<keyword evidence="3" id="KW-1185">Reference proteome</keyword>
<gene>
    <name evidence="2" type="ordered locus">wcw_1200</name>
</gene>
<dbReference type="HOGENOM" id="CLU_1041872_0_0_0"/>
<evidence type="ECO:0000256" key="1">
    <source>
        <dbReference type="SAM" id="MobiDB-lite"/>
    </source>
</evidence>
<dbReference type="KEGG" id="wch:wcw_1200"/>
<dbReference type="RefSeq" id="WP_013182269.1">
    <property type="nucleotide sequence ID" value="NC_014225.1"/>
</dbReference>
<dbReference type="AlphaFoldDB" id="D6YWP6"/>
<evidence type="ECO:0000313" key="3">
    <source>
        <dbReference type="Proteomes" id="UP000001505"/>
    </source>
</evidence>
<dbReference type="EMBL" id="CP001928">
    <property type="protein sequence ID" value="ADI38557.1"/>
    <property type="molecule type" value="Genomic_DNA"/>
</dbReference>
<reference evidence="2 3" key="1">
    <citation type="journal article" date="2010" name="PLoS ONE">
        <title>The Waddlia genome: a window into chlamydial biology.</title>
        <authorList>
            <person name="Bertelli C."/>
            <person name="Collyn F."/>
            <person name="Croxatto A."/>
            <person name="Ruckert C."/>
            <person name="Polkinghorne A."/>
            <person name="Kebbi-Beghdadi C."/>
            <person name="Goesmann A."/>
            <person name="Vaughan L."/>
            <person name="Greub G."/>
        </authorList>
    </citation>
    <scope>NUCLEOTIDE SEQUENCE [LARGE SCALE GENOMIC DNA]</scope>
    <source>
        <strain evidence="3">ATCC VR-1470 / WSU 86-1044</strain>
    </source>
</reference>
<feature type="region of interest" description="Disordered" evidence="1">
    <location>
        <begin position="101"/>
        <end position="122"/>
    </location>
</feature>
<protein>
    <submittedName>
        <fullName evidence="2">Uncharacterized protein</fullName>
    </submittedName>
</protein>
<organism evidence="2 3">
    <name type="scientific">Waddlia chondrophila (strain ATCC VR-1470 / WSU 86-1044)</name>
    <dbReference type="NCBI Taxonomy" id="716544"/>
    <lineage>
        <taxon>Bacteria</taxon>
        <taxon>Pseudomonadati</taxon>
        <taxon>Chlamydiota</taxon>
        <taxon>Chlamydiia</taxon>
        <taxon>Parachlamydiales</taxon>
        <taxon>Waddliaceae</taxon>
        <taxon>Waddlia</taxon>
    </lineage>
</organism>